<dbReference type="AlphaFoldDB" id="M8E3I7"/>
<proteinExistence type="predicted"/>
<dbReference type="OrthoDB" id="2476434at2"/>
<evidence type="ECO:0000313" key="2">
    <source>
        <dbReference type="Proteomes" id="UP000012081"/>
    </source>
</evidence>
<dbReference type="PATRIC" id="fig|1300222.3.peg.5171"/>
<dbReference type="Proteomes" id="UP000012081">
    <property type="component" value="Unassembled WGS sequence"/>
</dbReference>
<name>M8E3I7_9BACL</name>
<dbReference type="RefSeq" id="WP_003392957.1">
    <property type="nucleotide sequence ID" value="NZ_APBN01000023.1"/>
</dbReference>
<dbReference type="EMBL" id="APBN01000023">
    <property type="protein sequence ID" value="EMT50030.1"/>
    <property type="molecule type" value="Genomic_DNA"/>
</dbReference>
<accession>M8E3I7</accession>
<keyword evidence="2" id="KW-1185">Reference proteome</keyword>
<comment type="caution">
    <text evidence="1">The sequence shown here is derived from an EMBL/GenBank/DDBJ whole genome shotgun (WGS) entry which is preliminary data.</text>
</comment>
<organism evidence="1 2">
    <name type="scientific">Brevibacillus borstelensis AK1</name>
    <dbReference type="NCBI Taxonomy" id="1300222"/>
    <lineage>
        <taxon>Bacteria</taxon>
        <taxon>Bacillati</taxon>
        <taxon>Bacillota</taxon>
        <taxon>Bacilli</taxon>
        <taxon>Bacillales</taxon>
        <taxon>Paenibacillaceae</taxon>
        <taxon>Brevibacillus</taxon>
    </lineage>
</organism>
<protein>
    <submittedName>
        <fullName evidence="1">Uncharacterized protein</fullName>
    </submittedName>
</protein>
<gene>
    <name evidence="1" type="ORF">I532_24622</name>
</gene>
<evidence type="ECO:0000313" key="1">
    <source>
        <dbReference type="EMBL" id="EMT50030.1"/>
    </source>
</evidence>
<sequence length="79" mass="9363">MRDLMKRMELKLADLLVRERLLRNSDMNHPRNMFSLQQVREELKTLQVKLDMIDILRSIELETNKKGAVTHATEQNESV</sequence>
<dbReference type="STRING" id="1300222.I532_24622"/>
<reference evidence="1 2" key="1">
    <citation type="submission" date="2013-03" db="EMBL/GenBank/DDBJ databases">
        <title>Assembly of a new bacterial strain Brevibacillus borstelensis AK1.</title>
        <authorList>
            <person name="Rajan I."/>
            <person name="PoliReddy D."/>
            <person name="Sugumar T."/>
            <person name="Rathinam K."/>
            <person name="Alqarawi S."/>
            <person name="Khalil A.B."/>
            <person name="Sivakumar N."/>
        </authorList>
    </citation>
    <scope>NUCLEOTIDE SEQUENCE [LARGE SCALE GENOMIC DNA]</scope>
    <source>
        <strain evidence="1 2">AK1</strain>
    </source>
</reference>